<accession>A0AAU7Q6N8</accession>
<dbReference type="EMBL" id="CP157947">
    <property type="protein sequence ID" value="XBS68076.1"/>
    <property type="molecule type" value="Genomic_DNA"/>
</dbReference>
<name>A0AAU7Q6N8_9GAMM</name>
<sequence length="257" mass="30361">MLAFSDRLKEVLRKYTWLDFITSTIPFFETLCRHWYDKDHTIKFEEIMFDLLDLILLAVQLGGNFKKISENTLKHALHNALKENIQRTALKQFVLTQLVSAAPDAGKEMIRITGKEFALFLCPLQPSQESIFAMTEKVLQKVRETIAMANEAIRLESVRKKMLRQNWKVNVDEKKLEVQSTGISIERTAHTPNYYVIHNNDYFNVFWDKHNGEWRIINHLTPNEKKFCRPGRQRRLRKLDSQHKQFARQVRSVSRQS</sequence>
<evidence type="ECO:0000313" key="1">
    <source>
        <dbReference type="EMBL" id="XBS68076.1"/>
    </source>
</evidence>
<protein>
    <submittedName>
        <fullName evidence="1">Uncharacterized protein</fullName>
    </submittedName>
</protein>
<dbReference type="AlphaFoldDB" id="A0AAU7Q6N8"/>
<proteinExistence type="predicted"/>
<organism evidence="1">
    <name type="scientific">Acerihabitans sp. KWT182</name>
    <dbReference type="NCBI Taxonomy" id="3157919"/>
    <lineage>
        <taxon>Bacteria</taxon>
        <taxon>Pseudomonadati</taxon>
        <taxon>Pseudomonadota</taxon>
        <taxon>Gammaproteobacteria</taxon>
        <taxon>Enterobacterales</taxon>
        <taxon>Pectobacteriaceae</taxon>
        <taxon>Acerihabitans</taxon>
    </lineage>
</organism>
<reference evidence="1" key="1">
    <citation type="submission" date="2024-06" db="EMBL/GenBank/DDBJ databases">
        <authorList>
            <person name="Coelho C."/>
            <person name="Bento M."/>
            <person name="Garcia E."/>
            <person name="Camelo A."/>
            <person name="Brandao I."/>
            <person name="Espirito Santo C."/>
            <person name="Trovao J."/>
            <person name="Verissimo A."/>
            <person name="Costa J."/>
            <person name="Tiago I."/>
        </authorList>
    </citation>
    <scope>NUCLEOTIDE SEQUENCE</scope>
    <source>
        <strain evidence="1">KWT182</strain>
    </source>
</reference>
<gene>
    <name evidence="1" type="ORF">ABK905_14510</name>
</gene>